<keyword evidence="3" id="KW-1185">Reference proteome</keyword>
<dbReference type="NCBIfam" id="NF047558">
    <property type="entry name" value="TPR_END_plus"/>
    <property type="match status" value="1"/>
</dbReference>
<dbReference type="SMART" id="SM00028">
    <property type="entry name" value="TPR"/>
    <property type="match status" value="3"/>
</dbReference>
<dbReference type="PROSITE" id="PS50005">
    <property type="entry name" value="TPR"/>
    <property type="match status" value="1"/>
</dbReference>
<sequence>MNATIAPQRSAHRSLEETQLRMAVQAAEGYLELGLTEHALRELERREALTLGDGRASYLWGECLRQLDRHAEAVGVLRRTAMLLPQDTHVMLALAWCYKRVGRLDRAIQSLERAVRFAPREAVLHFNLACYWSLSMERDRSLTELRRAIALDASFRSLTEVEPDFDLLRDDPAFVRLTESPL</sequence>
<dbReference type="RefSeq" id="WP_146398561.1">
    <property type="nucleotide sequence ID" value="NZ_SJPQ01000001.1"/>
</dbReference>
<dbReference type="Proteomes" id="UP000315440">
    <property type="component" value="Unassembled WGS sequence"/>
</dbReference>
<dbReference type="InterPro" id="IPR019734">
    <property type="entry name" value="TPR_rpt"/>
</dbReference>
<gene>
    <name evidence="2" type="ORF">Mal64_15110</name>
</gene>
<name>A0A5C5ZUB0_9BACT</name>
<reference evidence="2 3" key="1">
    <citation type="submission" date="2019-02" db="EMBL/GenBank/DDBJ databases">
        <title>Deep-cultivation of Planctomycetes and their phenomic and genomic characterization uncovers novel biology.</title>
        <authorList>
            <person name="Wiegand S."/>
            <person name="Jogler M."/>
            <person name="Boedeker C."/>
            <person name="Pinto D."/>
            <person name="Vollmers J."/>
            <person name="Rivas-Marin E."/>
            <person name="Kohn T."/>
            <person name="Peeters S.H."/>
            <person name="Heuer A."/>
            <person name="Rast P."/>
            <person name="Oberbeckmann S."/>
            <person name="Bunk B."/>
            <person name="Jeske O."/>
            <person name="Meyerdierks A."/>
            <person name="Storesund J.E."/>
            <person name="Kallscheuer N."/>
            <person name="Luecker S."/>
            <person name="Lage O.M."/>
            <person name="Pohl T."/>
            <person name="Merkel B.J."/>
            <person name="Hornburger P."/>
            <person name="Mueller R.-W."/>
            <person name="Bruemmer F."/>
            <person name="Labrenz M."/>
            <person name="Spormann A.M."/>
            <person name="Op Den Camp H."/>
            <person name="Overmann J."/>
            <person name="Amann R."/>
            <person name="Jetten M.S.M."/>
            <person name="Mascher T."/>
            <person name="Medema M.H."/>
            <person name="Devos D.P."/>
            <person name="Kaster A.-K."/>
            <person name="Ovreas L."/>
            <person name="Rohde M."/>
            <person name="Galperin M.Y."/>
            <person name="Jogler C."/>
        </authorList>
    </citation>
    <scope>NUCLEOTIDE SEQUENCE [LARGE SCALE GENOMIC DNA]</scope>
    <source>
        <strain evidence="2 3">Mal64</strain>
    </source>
</reference>
<dbReference type="Pfam" id="PF14559">
    <property type="entry name" value="TPR_19"/>
    <property type="match status" value="1"/>
</dbReference>
<accession>A0A5C5ZUB0</accession>
<evidence type="ECO:0000313" key="3">
    <source>
        <dbReference type="Proteomes" id="UP000315440"/>
    </source>
</evidence>
<dbReference type="Gene3D" id="1.25.40.10">
    <property type="entry name" value="Tetratricopeptide repeat domain"/>
    <property type="match status" value="1"/>
</dbReference>
<dbReference type="AlphaFoldDB" id="A0A5C5ZUB0"/>
<organism evidence="2 3">
    <name type="scientific">Pseudobythopirellula maris</name>
    <dbReference type="NCBI Taxonomy" id="2527991"/>
    <lineage>
        <taxon>Bacteria</taxon>
        <taxon>Pseudomonadati</taxon>
        <taxon>Planctomycetota</taxon>
        <taxon>Planctomycetia</taxon>
        <taxon>Pirellulales</taxon>
        <taxon>Lacipirellulaceae</taxon>
        <taxon>Pseudobythopirellula</taxon>
    </lineage>
</organism>
<dbReference type="EMBL" id="SJPQ01000001">
    <property type="protein sequence ID" value="TWT91112.1"/>
    <property type="molecule type" value="Genomic_DNA"/>
</dbReference>
<evidence type="ECO:0000256" key="1">
    <source>
        <dbReference type="PROSITE-ProRule" id="PRU00339"/>
    </source>
</evidence>
<proteinExistence type="predicted"/>
<dbReference type="OrthoDB" id="264557at2"/>
<dbReference type="InterPro" id="IPR011990">
    <property type="entry name" value="TPR-like_helical_dom_sf"/>
</dbReference>
<keyword evidence="1" id="KW-0802">TPR repeat</keyword>
<dbReference type="SUPFAM" id="SSF48452">
    <property type="entry name" value="TPR-like"/>
    <property type="match status" value="1"/>
</dbReference>
<protein>
    <submittedName>
        <fullName evidence="2">Tetratricopeptide repeat protein</fullName>
    </submittedName>
</protein>
<feature type="repeat" description="TPR" evidence="1">
    <location>
        <begin position="88"/>
        <end position="121"/>
    </location>
</feature>
<evidence type="ECO:0000313" key="2">
    <source>
        <dbReference type="EMBL" id="TWT91112.1"/>
    </source>
</evidence>
<comment type="caution">
    <text evidence="2">The sequence shown here is derived from an EMBL/GenBank/DDBJ whole genome shotgun (WGS) entry which is preliminary data.</text>
</comment>